<evidence type="ECO:0000313" key="2">
    <source>
        <dbReference type="EMBL" id="NYH88674.1"/>
    </source>
</evidence>
<name>A0A852Z6T3_9ACTN</name>
<keyword evidence="2" id="KW-0418">Kinase</keyword>
<gene>
    <name evidence="2" type="ORF">F4554_001312</name>
</gene>
<sequence length="323" mass="35291">MPSPSHPSSSDRFEALAHRLLARYGSEPEHASRPEHSWSNEVWLGQTAVVRISRTVDGSLGREASLVSLLPPDVGYPKVLGQDVTEGLEWMVTERLHGANLEVAWPTLDRTAREGAVTDLWARLEAVHRTDVAAARAIGGAATPFYALHEADARKLLDWLLHNEAIEPTLHSRLDAVLSRMFQAVSDVPTVLSHTDAGPHNTVWDGTNAVPVDFEFACPAPADLDLENVLRTLSFQAGDNPAVALLERASGLMALPGAETRLWGYAVLRDLWGLRKWMQQARAARGLDGDGGGAEIPDLQTWAPLLHLRRHAECTSWLGALLC</sequence>
<reference evidence="2 3" key="1">
    <citation type="submission" date="2020-07" db="EMBL/GenBank/DDBJ databases">
        <title>Sequencing the genomes of 1000 actinobacteria strains.</title>
        <authorList>
            <person name="Klenk H.-P."/>
        </authorList>
    </citation>
    <scope>NUCLEOTIDE SEQUENCE [LARGE SCALE GENOMIC DNA]</scope>
    <source>
        <strain evidence="2 3">DSM 18448</strain>
    </source>
</reference>
<dbReference type="SUPFAM" id="SSF56112">
    <property type="entry name" value="Protein kinase-like (PK-like)"/>
    <property type="match status" value="1"/>
</dbReference>
<accession>A0A852Z6T3</accession>
<dbReference type="InterPro" id="IPR051678">
    <property type="entry name" value="AGP_Transferase"/>
</dbReference>
<dbReference type="InterPro" id="IPR002575">
    <property type="entry name" value="Aminoglycoside_PTrfase"/>
</dbReference>
<dbReference type="Pfam" id="PF01636">
    <property type="entry name" value="APH"/>
    <property type="match status" value="1"/>
</dbReference>
<dbReference type="EC" id="2.7.1.65" evidence="2"/>
<evidence type="ECO:0000313" key="3">
    <source>
        <dbReference type="Proteomes" id="UP000579605"/>
    </source>
</evidence>
<comment type="caution">
    <text evidence="2">The sequence shown here is derived from an EMBL/GenBank/DDBJ whole genome shotgun (WGS) entry which is preliminary data.</text>
</comment>
<dbReference type="InterPro" id="IPR011009">
    <property type="entry name" value="Kinase-like_dom_sf"/>
</dbReference>
<proteinExistence type="predicted"/>
<keyword evidence="3" id="KW-1185">Reference proteome</keyword>
<dbReference type="EMBL" id="JACBZH010000001">
    <property type="protein sequence ID" value="NYH88674.1"/>
    <property type="molecule type" value="Genomic_DNA"/>
</dbReference>
<dbReference type="GO" id="GO:0050276">
    <property type="term" value="F:scyllo-inosamine 4-kinase activity"/>
    <property type="evidence" value="ECO:0007669"/>
    <property type="project" value="UniProtKB-EC"/>
</dbReference>
<dbReference type="PANTHER" id="PTHR21310:SF15">
    <property type="entry name" value="AMINOGLYCOSIDE PHOSPHOTRANSFERASE DOMAIN-CONTAINING PROTEIN"/>
    <property type="match status" value="1"/>
</dbReference>
<keyword evidence="2" id="KW-0808">Transferase</keyword>
<dbReference type="RefSeq" id="WP_179786540.1">
    <property type="nucleotide sequence ID" value="NZ_BAAARR010000022.1"/>
</dbReference>
<dbReference type="Proteomes" id="UP000579605">
    <property type="component" value="Unassembled WGS sequence"/>
</dbReference>
<dbReference type="Gene3D" id="3.90.1200.10">
    <property type="match status" value="1"/>
</dbReference>
<feature type="domain" description="Aminoglycoside phosphotransferase" evidence="1">
    <location>
        <begin position="32"/>
        <end position="250"/>
    </location>
</feature>
<evidence type="ECO:0000259" key="1">
    <source>
        <dbReference type="Pfam" id="PF01636"/>
    </source>
</evidence>
<dbReference type="AlphaFoldDB" id="A0A852Z6T3"/>
<dbReference type="PANTHER" id="PTHR21310">
    <property type="entry name" value="AMINOGLYCOSIDE PHOSPHOTRANSFERASE-RELATED-RELATED"/>
    <property type="match status" value="1"/>
</dbReference>
<organism evidence="2 3">
    <name type="scientific">Actinopolymorpha rutila</name>
    <dbReference type="NCBI Taxonomy" id="446787"/>
    <lineage>
        <taxon>Bacteria</taxon>
        <taxon>Bacillati</taxon>
        <taxon>Actinomycetota</taxon>
        <taxon>Actinomycetes</taxon>
        <taxon>Propionibacteriales</taxon>
        <taxon>Actinopolymorphaceae</taxon>
        <taxon>Actinopolymorpha</taxon>
    </lineage>
</organism>
<protein>
    <submittedName>
        <fullName evidence="2">Scyllo-inosamine 4-kinase</fullName>
        <ecNumber evidence="2">2.7.1.65</ecNumber>
    </submittedName>
</protein>